<evidence type="ECO:0000313" key="2">
    <source>
        <dbReference type="Proteomes" id="UP000324632"/>
    </source>
</evidence>
<gene>
    <name evidence="1" type="ORF">E1301_Tti017887</name>
</gene>
<accession>A0A5A9NW29</accession>
<dbReference type="AlphaFoldDB" id="A0A5A9NW29"/>
<organism evidence="1 2">
    <name type="scientific">Triplophysa tibetana</name>
    <dbReference type="NCBI Taxonomy" id="1572043"/>
    <lineage>
        <taxon>Eukaryota</taxon>
        <taxon>Metazoa</taxon>
        <taxon>Chordata</taxon>
        <taxon>Craniata</taxon>
        <taxon>Vertebrata</taxon>
        <taxon>Euteleostomi</taxon>
        <taxon>Actinopterygii</taxon>
        <taxon>Neopterygii</taxon>
        <taxon>Teleostei</taxon>
        <taxon>Ostariophysi</taxon>
        <taxon>Cypriniformes</taxon>
        <taxon>Nemacheilidae</taxon>
        <taxon>Triplophysa</taxon>
    </lineage>
</organism>
<protein>
    <submittedName>
        <fullName evidence="1">Uncharacterized protein</fullName>
    </submittedName>
</protein>
<dbReference type="Proteomes" id="UP000324632">
    <property type="component" value="Chromosome 13"/>
</dbReference>
<dbReference type="EMBL" id="SOYY01000013">
    <property type="protein sequence ID" value="KAA0712991.1"/>
    <property type="molecule type" value="Genomic_DNA"/>
</dbReference>
<name>A0A5A9NW29_9TELE</name>
<sequence length="107" mass="12215">MQTQRNDSESNTSALPRYATLTFKAAFTGRPFEGFRFERVKAGSVSSVQMKGRSTQHRSVWKYRRRRRPAGLPVPDPGSLFSRQHLLALGTAIHNDCKEPFEHLQIL</sequence>
<reference evidence="1 2" key="1">
    <citation type="journal article" date="2019" name="Mol. Ecol. Resour.">
        <title>Chromosome-level genome assembly of Triplophysa tibetana, a fish adapted to the harsh high-altitude environment of the Tibetan Plateau.</title>
        <authorList>
            <person name="Yang X."/>
            <person name="Liu H."/>
            <person name="Ma Z."/>
            <person name="Zou Y."/>
            <person name="Zou M."/>
            <person name="Mao Y."/>
            <person name="Li X."/>
            <person name="Wang H."/>
            <person name="Chen T."/>
            <person name="Wang W."/>
            <person name="Yang R."/>
        </authorList>
    </citation>
    <scope>NUCLEOTIDE SEQUENCE [LARGE SCALE GENOMIC DNA]</scope>
    <source>
        <strain evidence="1">TTIB1903HZAU</strain>
        <tissue evidence="1">Muscle</tissue>
    </source>
</reference>
<comment type="caution">
    <text evidence="1">The sequence shown here is derived from an EMBL/GenBank/DDBJ whole genome shotgun (WGS) entry which is preliminary data.</text>
</comment>
<proteinExistence type="predicted"/>
<keyword evidence="2" id="KW-1185">Reference proteome</keyword>
<evidence type="ECO:0000313" key="1">
    <source>
        <dbReference type="EMBL" id="KAA0712991.1"/>
    </source>
</evidence>